<proteinExistence type="predicted"/>
<dbReference type="Proteomes" id="UP001642540">
    <property type="component" value="Unassembled WGS sequence"/>
</dbReference>
<gene>
    <name evidence="3" type="ORF">ODALV1_LOCUS6520</name>
</gene>
<feature type="region of interest" description="Disordered" evidence="1">
    <location>
        <begin position="170"/>
        <end position="201"/>
    </location>
</feature>
<evidence type="ECO:0000256" key="1">
    <source>
        <dbReference type="SAM" id="MobiDB-lite"/>
    </source>
</evidence>
<dbReference type="EMBL" id="CAXLJM020000020">
    <property type="protein sequence ID" value="CAL8086718.1"/>
    <property type="molecule type" value="Genomic_DNA"/>
</dbReference>
<accession>A0ABP1Q3U9</accession>
<protein>
    <submittedName>
        <fullName evidence="3">Uncharacterized protein</fullName>
    </submittedName>
</protein>
<feature type="region of interest" description="Disordered" evidence="1">
    <location>
        <begin position="101"/>
        <end position="135"/>
    </location>
</feature>
<sequence length="292" mass="31509">MKTLLLLVFVTISVHGIPTSPPTGTADKLEGFPWIKASQVKSRFGTTPPPVPITEASTNGAPSLSQPVAQQESAQTQTQPLISDEMLQSYIAALAARLQPQGQLETPTSPPPKRLGKQKVPKQLKPQDSVNPTTPAYWQVEKTEYPDSLYDEFYLDWLRKRQVETIPVATPNPLESSESAAAEPTPALQTNNPTPSSPQMMPPPYPYPSVPLAMNPFANPFLYPFTGLKMTKAMANAQVNAALAAWNITTTAKPVKIKLKIPVPPGGDIAQVLASGIAGFPTGTTYELSKKK</sequence>
<feature type="chain" id="PRO_5045824468" evidence="2">
    <location>
        <begin position="17"/>
        <end position="292"/>
    </location>
</feature>
<feature type="compositionally biased region" description="Polar residues" evidence="1">
    <location>
        <begin position="126"/>
        <end position="135"/>
    </location>
</feature>
<organism evidence="3 4">
    <name type="scientific">Orchesella dallaii</name>
    <dbReference type="NCBI Taxonomy" id="48710"/>
    <lineage>
        <taxon>Eukaryota</taxon>
        <taxon>Metazoa</taxon>
        <taxon>Ecdysozoa</taxon>
        <taxon>Arthropoda</taxon>
        <taxon>Hexapoda</taxon>
        <taxon>Collembola</taxon>
        <taxon>Entomobryomorpha</taxon>
        <taxon>Entomobryoidea</taxon>
        <taxon>Orchesellidae</taxon>
        <taxon>Orchesellinae</taxon>
        <taxon>Orchesella</taxon>
    </lineage>
</organism>
<reference evidence="3 4" key="1">
    <citation type="submission" date="2024-08" db="EMBL/GenBank/DDBJ databases">
        <authorList>
            <person name="Cucini C."/>
            <person name="Frati F."/>
        </authorList>
    </citation>
    <scope>NUCLEOTIDE SEQUENCE [LARGE SCALE GENOMIC DNA]</scope>
</reference>
<keyword evidence="2" id="KW-0732">Signal</keyword>
<feature type="compositionally biased region" description="Polar residues" evidence="1">
    <location>
        <begin position="55"/>
        <end position="78"/>
    </location>
</feature>
<feature type="signal peptide" evidence="2">
    <location>
        <begin position="1"/>
        <end position="16"/>
    </location>
</feature>
<evidence type="ECO:0000313" key="4">
    <source>
        <dbReference type="Proteomes" id="UP001642540"/>
    </source>
</evidence>
<name>A0ABP1Q3U9_9HEXA</name>
<comment type="caution">
    <text evidence="3">The sequence shown here is derived from an EMBL/GenBank/DDBJ whole genome shotgun (WGS) entry which is preliminary data.</text>
</comment>
<evidence type="ECO:0000313" key="3">
    <source>
        <dbReference type="EMBL" id="CAL8086718.1"/>
    </source>
</evidence>
<feature type="region of interest" description="Disordered" evidence="1">
    <location>
        <begin position="43"/>
        <end position="78"/>
    </location>
</feature>
<evidence type="ECO:0000256" key="2">
    <source>
        <dbReference type="SAM" id="SignalP"/>
    </source>
</evidence>
<keyword evidence="4" id="KW-1185">Reference proteome</keyword>